<dbReference type="EMBL" id="JJRY01000012">
    <property type="protein sequence ID" value="KEF37773.1"/>
    <property type="molecule type" value="Genomic_DNA"/>
</dbReference>
<evidence type="ECO:0000313" key="3">
    <source>
        <dbReference type="Proteomes" id="UP000027936"/>
    </source>
</evidence>
<dbReference type="InterPro" id="IPR047654">
    <property type="entry name" value="IS1634_transpos"/>
</dbReference>
<name>A0A072NLH5_SCHAZ</name>
<dbReference type="SUPFAM" id="SSF53098">
    <property type="entry name" value="Ribonuclease H-like"/>
    <property type="match status" value="1"/>
</dbReference>
<dbReference type="NCBIfam" id="NF033559">
    <property type="entry name" value="transpos_IS1634"/>
    <property type="match status" value="1"/>
</dbReference>
<accession>A0A072NLH5</accession>
<dbReference type="InterPro" id="IPR002559">
    <property type="entry name" value="Transposase_11"/>
</dbReference>
<proteinExistence type="predicted"/>
<dbReference type="Pfam" id="PF01609">
    <property type="entry name" value="DDE_Tnp_1"/>
    <property type="match status" value="1"/>
</dbReference>
<sequence length="581" mass="68632">MRLKITKSKNSSSLYVIKSTYKNGKHSSKIVEKLGTYDELLKKLDGQDPIEWAKQYIAELNKKDKEDNRKIMVQYSPTKLIEKDEQRCFNGGYLFLQQIYHELQLHKICSKISDKYKYSFNLNSILSRLLYGRIIFPSSKLATHQLSSKLIEQPDFEIQHVYRALEVIAKETDFIQSELYKNSLKGSKRNSGILYYDCTNYFFEIEQEDGLKQYGYSKEHRPNPIVQMGLFMDGDGIPLAFSIHKGNTNEQITLKPLEQKIVKDFELSKFVVCTDAGLASTDNRKFNDKKDRAFITTQSIKKLKKHLKDWALSPEGWRLGEDHKTYDITKLDDHTQYADQTFYKERWIKEDGLEQKLIVTYSIKYRDYQRKIRQSQIERAVKVIDTNPAKIKKHNQNDYKRFIEKTSITPDGEIADKELYSIDEDIISKEELFDGFYAVCTNLEDHAPAIIKINHRRWEIEECFRIMKSEFKARPVYLSRDDRIEAHFTTCFLSMVIYRYLEKKLEGKFTCKEIIQGLKDMNFIEIIGDGYIPTYTRTDFTDALHEAFGFRTDYQIISNRQMKKIFRDTKKYSIFRTYKKA</sequence>
<organism evidence="2 3">
    <name type="scientific">Schinkia azotoformans MEV2011</name>
    <dbReference type="NCBI Taxonomy" id="1348973"/>
    <lineage>
        <taxon>Bacteria</taxon>
        <taxon>Bacillati</taxon>
        <taxon>Bacillota</taxon>
        <taxon>Bacilli</taxon>
        <taxon>Bacillales</taxon>
        <taxon>Bacillaceae</taxon>
        <taxon>Calidifontibacillus/Schinkia group</taxon>
        <taxon>Schinkia</taxon>
    </lineage>
</organism>
<evidence type="ECO:0000259" key="1">
    <source>
        <dbReference type="Pfam" id="PF01609"/>
    </source>
</evidence>
<dbReference type="PATRIC" id="fig|1348973.3.peg.2977"/>
<dbReference type="PANTHER" id="PTHR34614">
    <property type="match status" value="1"/>
</dbReference>
<feature type="domain" description="Transposase IS4-like" evidence="1">
    <location>
        <begin position="206"/>
        <end position="496"/>
    </location>
</feature>
<protein>
    <submittedName>
        <fullName evidence="2">Transposase</fullName>
    </submittedName>
</protein>
<dbReference type="GO" id="GO:0003677">
    <property type="term" value="F:DNA binding"/>
    <property type="evidence" value="ECO:0007669"/>
    <property type="project" value="InterPro"/>
</dbReference>
<dbReference type="InterPro" id="IPR012337">
    <property type="entry name" value="RNaseH-like_sf"/>
</dbReference>
<gene>
    <name evidence="2" type="ORF">M670_03077</name>
</gene>
<dbReference type="GO" id="GO:0004803">
    <property type="term" value="F:transposase activity"/>
    <property type="evidence" value="ECO:0007669"/>
    <property type="project" value="InterPro"/>
</dbReference>
<dbReference type="Proteomes" id="UP000027936">
    <property type="component" value="Unassembled WGS sequence"/>
</dbReference>
<dbReference type="RefSeq" id="WP_035196548.1">
    <property type="nucleotide sequence ID" value="NZ_JJRY01000012.1"/>
</dbReference>
<dbReference type="GO" id="GO:0006313">
    <property type="term" value="P:DNA transposition"/>
    <property type="evidence" value="ECO:0007669"/>
    <property type="project" value="InterPro"/>
</dbReference>
<dbReference type="OrthoDB" id="9767746at2"/>
<dbReference type="PANTHER" id="PTHR34614:SF2">
    <property type="entry name" value="TRANSPOSASE IS4-LIKE DOMAIN-CONTAINING PROTEIN"/>
    <property type="match status" value="1"/>
</dbReference>
<dbReference type="AlphaFoldDB" id="A0A072NLH5"/>
<comment type="caution">
    <text evidence="2">The sequence shown here is derived from an EMBL/GenBank/DDBJ whole genome shotgun (WGS) entry which is preliminary data.</text>
</comment>
<reference evidence="2 3" key="1">
    <citation type="submission" date="2014-04" db="EMBL/GenBank/DDBJ databases">
        <title>Draft genome sequence of Bacillus azotoformans MEV2011, a (co-) denitrifying strain unable to grow in the presence of oxygen.</title>
        <authorList>
            <person name="Nielsen M."/>
            <person name="Schreiber L."/>
            <person name="Finster K."/>
            <person name="Schramm A."/>
        </authorList>
    </citation>
    <scope>NUCLEOTIDE SEQUENCE [LARGE SCALE GENOMIC DNA]</scope>
    <source>
        <strain evidence="2 3">MEV2011</strain>
    </source>
</reference>
<evidence type="ECO:0000313" key="2">
    <source>
        <dbReference type="EMBL" id="KEF37773.1"/>
    </source>
</evidence>